<evidence type="ECO:0000256" key="5">
    <source>
        <dbReference type="ARBA" id="ARBA00023163"/>
    </source>
</evidence>
<evidence type="ECO:0000259" key="8">
    <source>
        <dbReference type="Pfam" id="PF04082"/>
    </source>
</evidence>
<dbReference type="Pfam" id="PF04082">
    <property type="entry name" value="Fungal_trans"/>
    <property type="match status" value="1"/>
</dbReference>
<name>A0ABR0EQT9_ZASCE</name>
<evidence type="ECO:0000256" key="1">
    <source>
        <dbReference type="ARBA" id="ARBA00022723"/>
    </source>
</evidence>
<evidence type="ECO:0000256" key="4">
    <source>
        <dbReference type="ARBA" id="ARBA00023125"/>
    </source>
</evidence>
<evidence type="ECO:0000256" key="6">
    <source>
        <dbReference type="ARBA" id="ARBA00023242"/>
    </source>
</evidence>
<keyword evidence="5" id="KW-0804">Transcription</keyword>
<keyword evidence="3" id="KW-0805">Transcription regulation</keyword>
<keyword evidence="1" id="KW-0479">Metal-binding</keyword>
<evidence type="ECO:0000256" key="3">
    <source>
        <dbReference type="ARBA" id="ARBA00023015"/>
    </source>
</evidence>
<keyword evidence="4" id="KW-0238">DNA-binding</keyword>
<keyword evidence="10" id="KW-1185">Reference proteome</keyword>
<feature type="domain" description="Xylanolytic transcriptional activator regulatory" evidence="8">
    <location>
        <begin position="124"/>
        <end position="363"/>
    </location>
</feature>
<feature type="region of interest" description="Disordered" evidence="7">
    <location>
        <begin position="1"/>
        <end position="21"/>
    </location>
</feature>
<evidence type="ECO:0000256" key="7">
    <source>
        <dbReference type="SAM" id="MobiDB-lite"/>
    </source>
</evidence>
<organism evidence="9 10">
    <name type="scientific">Zasmidium cellare</name>
    <name type="common">Wine cellar mold</name>
    <name type="synonym">Racodium cellare</name>
    <dbReference type="NCBI Taxonomy" id="395010"/>
    <lineage>
        <taxon>Eukaryota</taxon>
        <taxon>Fungi</taxon>
        <taxon>Dikarya</taxon>
        <taxon>Ascomycota</taxon>
        <taxon>Pezizomycotina</taxon>
        <taxon>Dothideomycetes</taxon>
        <taxon>Dothideomycetidae</taxon>
        <taxon>Mycosphaerellales</taxon>
        <taxon>Mycosphaerellaceae</taxon>
        <taxon>Zasmidium</taxon>
    </lineage>
</organism>
<proteinExistence type="predicted"/>
<evidence type="ECO:0000256" key="2">
    <source>
        <dbReference type="ARBA" id="ARBA00022833"/>
    </source>
</evidence>
<dbReference type="EMBL" id="JAXOVC010000004">
    <property type="protein sequence ID" value="KAK4503183.1"/>
    <property type="molecule type" value="Genomic_DNA"/>
</dbReference>
<accession>A0ABR0EQT9</accession>
<reference evidence="9 10" key="1">
    <citation type="journal article" date="2023" name="G3 (Bethesda)">
        <title>A chromosome-level genome assembly of Zasmidium syzygii isolated from banana leaves.</title>
        <authorList>
            <person name="van Westerhoven A.C."/>
            <person name="Mehrabi R."/>
            <person name="Talebi R."/>
            <person name="Steentjes M.B.F."/>
            <person name="Corcolon B."/>
            <person name="Chong P.A."/>
            <person name="Kema G.H.J."/>
            <person name="Seidl M.F."/>
        </authorList>
    </citation>
    <scope>NUCLEOTIDE SEQUENCE [LARGE SCALE GENOMIC DNA]</scope>
    <source>
        <strain evidence="9 10">P124</strain>
    </source>
</reference>
<dbReference type="Proteomes" id="UP001305779">
    <property type="component" value="Unassembled WGS sequence"/>
</dbReference>
<dbReference type="PANTHER" id="PTHR31779:SF4">
    <property type="entry name" value="2-NITROPROPANE DIOXYGENASE FAMILY, PUTATIVE (AFU_ORTHOLOGUE AFUA_2G17430)-RELATED"/>
    <property type="match status" value="1"/>
</dbReference>
<evidence type="ECO:0000313" key="9">
    <source>
        <dbReference type="EMBL" id="KAK4503183.1"/>
    </source>
</evidence>
<dbReference type="PANTHER" id="PTHR31779">
    <property type="entry name" value="2-NITROPROPANE DIOXYGENASE FAMILY, PUTATIVE (AFU_ORTHOLOGUE AFUA_2G17430)-RELATED"/>
    <property type="match status" value="1"/>
</dbReference>
<dbReference type="InterPro" id="IPR052478">
    <property type="entry name" value="Metabolite_Synth_Reg"/>
</dbReference>
<keyword evidence="2" id="KW-0862">Zinc</keyword>
<protein>
    <recommendedName>
        <fullName evidence="8">Xylanolytic transcriptional activator regulatory domain-containing protein</fullName>
    </recommendedName>
</protein>
<comment type="caution">
    <text evidence="9">The sequence shown here is derived from an EMBL/GenBank/DDBJ whole genome shotgun (WGS) entry which is preliminary data.</text>
</comment>
<gene>
    <name evidence="9" type="ORF">PRZ48_006611</name>
</gene>
<evidence type="ECO:0000313" key="10">
    <source>
        <dbReference type="Proteomes" id="UP001305779"/>
    </source>
</evidence>
<dbReference type="InterPro" id="IPR007219">
    <property type="entry name" value="XnlR_reg_dom"/>
</dbReference>
<sequence length="514" mass="56868">MPQKAAEIARQSLETGIRSNGDAAAHVNDVDTEVAQQNQLRGQQESLQEQKPPVIDLVKGRYCDASGSCVFPLFVSQSLQSQLSLRPHAYAWNINTRREPSPPPVPAIRRFLAYQEVVLYSQGFFETVAPSYRFVDEGSFYQQTLDYWTNESPIDHSFEAMTSGILILGSLFSATAAMAESQLVEHAKNILDNSISRAPGRLSLDLACAWILRTLYLRLTTRPSLAWFASCTSVHVAESLGLHVDPERFQSQPASAVGYRLQRTRHNVLICAVFLNTLISAEYGRSRVVLELSRCSATSHDNSTLMALATVLWKQPSADEDVKAALGSLMQLSTEVPHVNLLIVDVALSLYRKRIHQNGEQLSPAGSKTLLSLLDSGIKRTKEVATLQFPWWNVLSTPFQTLLVLVHVNTTESLTLTKSAMAALDMVSTAFTSSSLVREALLVARLIVGTLREKKLHQVDLLPAFDAAPRDPVLECWETTPNIDLTVSELLSPDGWSNMELIPDTGLFTQHDNL</sequence>
<keyword evidence="6" id="KW-0539">Nucleus</keyword>
<dbReference type="CDD" id="cd12148">
    <property type="entry name" value="fungal_TF_MHR"/>
    <property type="match status" value="1"/>
</dbReference>